<sequence length="716" mass="76601">MMVKIMKWLGIGAVALVLLLVALMVAVPLLVDPNDYKESLAGAVQERTGRELSIPGEIDLSVSMQLKVVFGLGQLSLGNAPGFPAQNFAAVEQARIELALWPLITSKQLEIQTLILDGLRVNLHRRNDGRSNWQDLLAADDSPDQEQQKKAAVPALSGLEVGEIRLSNISVDLIDEQVGRNLALKEMAVTAGPISSGTPFPLSLGFGLDLEQQGERSVARVDLESELTLFVDEQRVRLKDLMLQASLKQPGFPEAGLEFKGEGDSEIDLQKQLLTVKDMELHLEEAELRGSLRLEDFTALNIEAALAIPAFSLKKLAASLGVELPAFQAGDALTSVGADFEVNGNGQRLEIAPLNIKFDQSVFKGQLVLAGIGSKSSYEVELHGDRLDLDRYALKPTAGETTTKKSGTVTGAGQGGQLIPVSLLRGLDFRGDLRLDSLKGGGAELTQVVVQGTAADGRLQVKPLKATLYGGTLNVEAEVDARTDNPQLRVQKDLKQVNLGDLVQAMTGKDEFSGTLDMDTAVTSRGVTRDDIVSQANGTVSLSCTDGEIKKLKILKVIRGARALYRGEAIPTVAEEEATGFARLTATGVMKNGVILNEDLQASSELMAVNGRGTVDLVKEHLDYQLDIRMARGVNRDDATGLAEFGDRVIPYRISGPFSDLKQSAAVADLLKGEIKNLLMKELGGKIAPSGDTTDGATEGGSPSLLEQGLKGLFGR</sequence>
<evidence type="ECO:0000313" key="2">
    <source>
        <dbReference type="EMBL" id="MBC8207570.1"/>
    </source>
</evidence>
<comment type="caution">
    <text evidence="2">The sequence shown here is derived from an EMBL/GenBank/DDBJ whole genome shotgun (WGS) entry which is preliminary data.</text>
</comment>
<dbReference type="AlphaFoldDB" id="A0A8J6N7Y8"/>
<evidence type="ECO:0000313" key="3">
    <source>
        <dbReference type="Proteomes" id="UP000599024"/>
    </source>
</evidence>
<dbReference type="PANTHER" id="PTHR30441:SF4">
    <property type="entry name" value="PROTEIN ASMA"/>
    <property type="match status" value="1"/>
</dbReference>
<dbReference type="GO" id="GO:0090313">
    <property type="term" value="P:regulation of protein targeting to membrane"/>
    <property type="evidence" value="ECO:0007669"/>
    <property type="project" value="TreeGrafter"/>
</dbReference>
<organism evidence="2 3">
    <name type="scientific">Candidatus Desulfatifera sulfidica</name>
    <dbReference type="NCBI Taxonomy" id="2841691"/>
    <lineage>
        <taxon>Bacteria</taxon>
        <taxon>Pseudomonadati</taxon>
        <taxon>Thermodesulfobacteriota</taxon>
        <taxon>Desulfobulbia</taxon>
        <taxon>Desulfobulbales</taxon>
        <taxon>Desulfobulbaceae</taxon>
        <taxon>Candidatus Desulfatifera</taxon>
    </lineage>
</organism>
<dbReference type="GO" id="GO:0005886">
    <property type="term" value="C:plasma membrane"/>
    <property type="evidence" value="ECO:0007669"/>
    <property type="project" value="TreeGrafter"/>
</dbReference>
<dbReference type="InterPro" id="IPR007844">
    <property type="entry name" value="AsmA"/>
</dbReference>
<dbReference type="EMBL" id="JACNLK010000004">
    <property type="protein sequence ID" value="MBC8207570.1"/>
    <property type="molecule type" value="Genomic_DNA"/>
</dbReference>
<dbReference type="PANTHER" id="PTHR30441">
    <property type="entry name" value="DUF748 DOMAIN-CONTAINING PROTEIN"/>
    <property type="match status" value="1"/>
</dbReference>
<name>A0A8J6N7Y8_9BACT</name>
<feature type="domain" description="AsmA" evidence="1">
    <location>
        <begin position="2"/>
        <end position="599"/>
    </location>
</feature>
<accession>A0A8J6N7Y8</accession>
<dbReference type="InterPro" id="IPR052894">
    <property type="entry name" value="AsmA-related"/>
</dbReference>
<reference evidence="2 3" key="1">
    <citation type="submission" date="2020-08" db="EMBL/GenBank/DDBJ databases">
        <title>Bridging the membrane lipid divide: bacteria of the FCB group superphylum have the potential to synthesize archaeal ether lipids.</title>
        <authorList>
            <person name="Villanueva L."/>
            <person name="Von Meijenfeldt F.A.B."/>
            <person name="Westbye A.B."/>
            <person name="Yadav S."/>
            <person name="Hopmans E.C."/>
            <person name="Dutilh B.E."/>
            <person name="Sinninghe Damste J.S."/>
        </authorList>
    </citation>
    <scope>NUCLEOTIDE SEQUENCE [LARGE SCALE GENOMIC DNA]</scope>
    <source>
        <strain evidence="2">NIOZ-UU81</strain>
    </source>
</reference>
<proteinExistence type="predicted"/>
<evidence type="ECO:0000259" key="1">
    <source>
        <dbReference type="Pfam" id="PF05170"/>
    </source>
</evidence>
<dbReference type="Pfam" id="PF05170">
    <property type="entry name" value="AsmA"/>
    <property type="match status" value="1"/>
</dbReference>
<gene>
    <name evidence="2" type="ORF">H8E79_00150</name>
</gene>
<dbReference type="Proteomes" id="UP000599024">
    <property type="component" value="Unassembled WGS sequence"/>
</dbReference>
<protein>
    <submittedName>
        <fullName evidence="2">AsmA family protein</fullName>
    </submittedName>
</protein>